<feature type="compositionally biased region" description="Basic and acidic residues" evidence="1">
    <location>
        <begin position="1024"/>
        <end position="1034"/>
    </location>
</feature>
<feature type="region of interest" description="Disordered" evidence="1">
    <location>
        <begin position="1015"/>
        <end position="1049"/>
    </location>
</feature>
<evidence type="ECO:0000259" key="2">
    <source>
        <dbReference type="Pfam" id="PF13251"/>
    </source>
</evidence>
<accession>A0ABQ5SI11</accession>
<name>A0ABQ5SI11_9CHLO</name>
<feature type="region of interest" description="Disordered" evidence="1">
    <location>
        <begin position="724"/>
        <end position="766"/>
    </location>
</feature>
<feature type="compositionally biased region" description="Polar residues" evidence="1">
    <location>
        <begin position="130"/>
        <end position="163"/>
    </location>
</feature>
<evidence type="ECO:0000313" key="4">
    <source>
        <dbReference type="Proteomes" id="UP001165090"/>
    </source>
</evidence>
<dbReference type="InterPro" id="IPR052107">
    <property type="entry name" value="HEAT6"/>
</dbReference>
<evidence type="ECO:0000313" key="3">
    <source>
        <dbReference type="EMBL" id="GLI68841.1"/>
    </source>
</evidence>
<dbReference type="EMBL" id="BSDZ01000080">
    <property type="protein sequence ID" value="GLI68841.1"/>
    <property type="molecule type" value="Genomic_DNA"/>
</dbReference>
<keyword evidence="4" id="KW-1185">Reference proteome</keyword>
<proteinExistence type="predicted"/>
<dbReference type="InterPro" id="IPR011989">
    <property type="entry name" value="ARM-like"/>
</dbReference>
<feature type="compositionally biased region" description="Polar residues" evidence="1">
    <location>
        <begin position="1035"/>
        <end position="1049"/>
    </location>
</feature>
<reference evidence="3 4" key="1">
    <citation type="journal article" date="2023" name="IScience">
        <title>Expanded male sex-determining region conserved during the evolution of homothallism in the green alga Volvox.</title>
        <authorList>
            <person name="Yamamoto K."/>
            <person name="Matsuzaki R."/>
            <person name="Mahakham W."/>
            <person name="Heman W."/>
            <person name="Sekimoto H."/>
            <person name="Kawachi M."/>
            <person name="Minakuchi Y."/>
            <person name="Toyoda A."/>
            <person name="Nozaki H."/>
        </authorList>
    </citation>
    <scope>NUCLEOTIDE SEQUENCE [LARGE SCALE GENOMIC DNA]</scope>
    <source>
        <strain evidence="3 4">NIES-4468</strain>
    </source>
</reference>
<feature type="non-terminal residue" evidence="3">
    <location>
        <position position="1118"/>
    </location>
</feature>
<dbReference type="InterPro" id="IPR016024">
    <property type="entry name" value="ARM-type_fold"/>
</dbReference>
<feature type="compositionally biased region" description="Polar residues" evidence="1">
    <location>
        <begin position="176"/>
        <end position="191"/>
    </location>
</feature>
<dbReference type="Pfam" id="PF13251">
    <property type="entry name" value="DUF4042"/>
    <property type="match status" value="1"/>
</dbReference>
<feature type="region of interest" description="Disordered" evidence="1">
    <location>
        <begin position="358"/>
        <end position="418"/>
    </location>
</feature>
<dbReference type="Gene3D" id="1.25.10.10">
    <property type="entry name" value="Leucine-rich Repeat Variant"/>
    <property type="match status" value="1"/>
</dbReference>
<feature type="compositionally biased region" description="Polar residues" evidence="1">
    <location>
        <begin position="785"/>
        <end position="799"/>
    </location>
</feature>
<feature type="region of interest" description="Disordered" evidence="1">
    <location>
        <begin position="128"/>
        <end position="191"/>
    </location>
</feature>
<dbReference type="Proteomes" id="UP001165090">
    <property type="component" value="Unassembled WGS sequence"/>
</dbReference>
<protein>
    <recommendedName>
        <fullName evidence="2">DUF4042 domain-containing protein</fullName>
    </recommendedName>
</protein>
<comment type="caution">
    <text evidence="3">The sequence shown here is derived from an EMBL/GenBank/DDBJ whole genome shotgun (WGS) entry which is preliminary data.</text>
</comment>
<sequence>MSWRSRGSGLSAWRQCLAPLRQEAAVKGYVDRQNLQAALESLRTAATEFHENEFAEDLPFLVQQLLGWQPSTGTSISAGFPRDNAPQVALCRLLNSLTASRTISLHRPTANLVLSALRQWSDGALYAPKQGTSESQGSNGVANSASNPVRTAATSSSVDNSRGISGCGNAAMTADSPESQAQLSQPPSSKASLPLEAMTALAALLPDHLGILPEHERAAQLAALLSLLVPQPRGVEGSRGRGAAEHLEMQILALTALGACCSRTAGSGGSSGSGLTTDEIAALLSAAVSLLQSCASRSRPIEDAAHSRMYAALVRVLQLAIGEARQTWVARAALLVEGLQRFLTYGVQASIAAAAPLVSSPSPASGLPQPTETNGGRYRPPHLRRRESQADGGLAWSDSDMSDTEHGGGASSTAMGSGAGSMAVVDKFRSARVRQAALTCIQAMAKGDPRAMHTHWSALLPLQNPLQPRPLTPHLITVLLYDPLTKVRALAAATISALLDGPAQRGILSVAEAKPVSARAPVRGFLTLSLTLGQLLLAAHTGLLHAVATESSMLVLPGVLRTLVVLIQVSPYERLPQELLPETFKVLQTRWAELTAAAPATASVRGGDLGSSQTAYLACLAECFSTKQPVAGLAAFLSQQQQHTFQDLKVLESQHGGAGCDSTQRLVRDLLAVGQDASAEAVQRIEALAALKGLAVNYTTALPPDVWDDLRATAAMGLSCIPAVRSPPVSRSGPPSRSSSWSSLGAVATHGASGKPGDRAGLRVPASQAFGPGAFPGAAAGGAVSQATSSPITPSANSSPEDKAAQLSVRLLSDYLSAIARQCDIILTDSAGAGSGDGGLPGLPPSPGFVPLAAAVARQHQQSLSPVCVQSEEQRKAGLKRLTSMWRDAVAVLVPTATSHQSYMVRSAGLSCLSEVPEPVFSSLTVALQQHLLTLFSDAAASDAVAAVRAAACKALGAAAVFPAVLETPQLSDHITRALLPSLHDAVLSVRIAGGWAIANLCDAYRRRLEALEAANGEGSDTEQQLRSRVDSHAHASTSSYDGGSGAVSSHKQQTLSLATLPLEPHHYRQLAALCGAAIISTQDTDKVRANGVRAVGNLLAFLTPDMAPGLMAAGAPS</sequence>
<evidence type="ECO:0000256" key="1">
    <source>
        <dbReference type="SAM" id="MobiDB-lite"/>
    </source>
</evidence>
<feature type="compositionally biased region" description="Low complexity" evidence="1">
    <location>
        <begin position="724"/>
        <end position="748"/>
    </location>
</feature>
<dbReference type="PANTHER" id="PTHR13366:SF0">
    <property type="entry name" value="HEAT REPEAT-CONTAINING PROTEIN 6"/>
    <property type="match status" value="1"/>
</dbReference>
<dbReference type="SUPFAM" id="SSF48371">
    <property type="entry name" value="ARM repeat"/>
    <property type="match status" value="1"/>
</dbReference>
<organism evidence="3 4">
    <name type="scientific">Volvox africanus</name>
    <dbReference type="NCBI Taxonomy" id="51714"/>
    <lineage>
        <taxon>Eukaryota</taxon>
        <taxon>Viridiplantae</taxon>
        <taxon>Chlorophyta</taxon>
        <taxon>core chlorophytes</taxon>
        <taxon>Chlorophyceae</taxon>
        <taxon>CS clade</taxon>
        <taxon>Chlamydomonadales</taxon>
        <taxon>Volvocaceae</taxon>
        <taxon>Volvox</taxon>
    </lineage>
</organism>
<dbReference type="InterPro" id="IPR025283">
    <property type="entry name" value="DUF4042"/>
</dbReference>
<dbReference type="PANTHER" id="PTHR13366">
    <property type="entry name" value="MALARIA ANTIGEN-RELATED"/>
    <property type="match status" value="1"/>
</dbReference>
<feature type="region of interest" description="Disordered" evidence="1">
    <location>
        <begin position="780"/>
        <end position="801"/>
    </location>
</feature>
<gene>
    <name evidence="3" type="ORF">VaNZ11_013384</name>
</gene>
<feature type="domain" description="DUF4042" evidence="2">
    <location>
        <begin position="432"/>
        <end position="592"/>
    </location>
</feature>